<evidence type="ECO:0000313" key="14">
    <source>
        <dbReference type="EMBL" id="RWR84005.1"/>
    </source>
</evidence>
<dbReference type="STRING" id="337451.A0A3S3QED6"/>
<keyword evidence="5" id="KW-0592">Phosphate transport</keyword>
<feature type="transmembrane region" description="Helical" evidence="12">
    <location>
        <begin position="429"/>
        <end position="450"/>
    </location>
</feature>
<dbReference type="PROSITE" id="PS51382">
    <property type="entry name" value="SPX"/>
    <property type="match status" value="1"/>
</dbReference>
<evidence type="ECO:0000256" key="3">
    <source>
        <dbReference type="ARBA" id="ARBA00022448"/>
    </source>
</evidence>
<sequence>MKFGKEFAAQMVPEWQQAYMDYNMLKNILKDILRYRQQRIPPSPAPAAAPAAGGGGGGLKRKMTMYRAFSGLTRRYSNLRRGGGGGGGEEEVILVNRAAVDGDGEVERERSSERYETVFFMASDEGGEYEMVYFKRLDEEFNKANSFYMSKVQEVMAEADALTRQMNALIAFRLRVENPSRYHQGFLPSSPLPNSSNTTPDLLPAPTTTASLEKAARMDVIQEVEMSSEGSLREITEESVIHVDEPHNHKSAPQKKPHKKSSNPAPLEVLNNVKINVALETPRSTIKGMLMDSKLKELSFSKEELRKAEEQLKRHLLNSTKSFITSRSASRSYLNMVDNSYLGSSEEVTRLLERVEETFIKHFANSNRRKGMNTLRPTTRRERHRTTFFLGFAAGCSIALLVALILIVRARNIYSMKGTNDYMNTMFRLYSLFGFIVLHLLMYAANIYFWRRYRVNYPFIFGFKQGTELGYREVFLLSSSLAVLTLAGILANLDMEMEDKTKSYGTLTELVPLGLVTIVLLITFFPFNIIYRSSRFFLLRCAFHCICAPLYKVTLPDFFLADQLTSQVQYNPHLNLFFC</sequence>
<feature type="compositionally biased region" description="Low complexity" evidence="11">
    <location>
        <begin position="187"/>
        <end position="206"/>
    </location>
</feature>
<keyword evidence="6 12" id="KW-0812">Transmembrane</keyword>
<dbReference type="EMBL" id="QPKB01000005">
    <property type="protein sequence ID" value="RWR84005.1"/>
    <property type="molecule type" value="Genomic_DNA"/>
</dbReference>
<evidence type="ECO:0000256" key="7">
    <source>
        <dbReference type="ARBA" id="ARBA00022989"/>
    </source>
</evidence>
<reference evidence="14 15" key="1">
    <citation type="journal article" date="2019" name="Nat. Plants">
        <title>Stout camphor tree genome fills gaps in understanding of flowering plant genome evolution.</title>
        <authorList>
            <person name="Chaw S.M."/>
            <person name="Liu Y.C."/>
            <person name="Wu Y.W."/>
            <person name="Wang H.Y."/>
            <person name="Lin C.I."/>
            <person name="Wu C.S."/>
            <person name="Ke H.M."/>
            <person name="Chang L.Y."/>
            <person name="Hsu C.Y."/>
            <person name="Yang H.T."/>
            <person name="Sudianto E."/>
            <person name="Hsu M.H."/>
            <person name="Wu K.P."/>
            <person name="Wang L.N."/>
            <person name="Leebens-Mack J.H."/>
            <person name="Tsai I.J."/>
        </authorList>
    </citation>
    <scope>NUCLEOTIDE SEQUENCE [LARGE SCALE GENOMIC DNA]</scope>
    <source>
        <strain evidence="15">cv. Chaw 1501</strain>
        <tissue evidence="14">Young leaves</tissue>
    </source>
</reference>
<evidence type="ECO:0000256" key="10">
    <source>
        <dbReference type="SAM" id="Coils"/>
    </source>
</evidence>
<feature type="transmembrane region" description="Helical" evidence="12">
    <location>
        <begin position="471"/>
        <end position="490"/>
    </location>
</feature>
<dbReference type="GO" id="GO:0005886">
    <property type="term" value="C:plasma membrane"/>
    <property type="evidence" value="ECO:0007669"/>
    <property type="project" value="UniProtKB-SubCell"/>
</dbReference>
<dbReference type="OrthoDB" id="9970435at2759"/>
<gene>
    <name evidence="14" type="ORF">CKAN_01278800</name>
</gene>
<keyword evidence="8 12" id="KW-0472">Membrane</keyword>
<feature type="domain" description="SPX" evidence="13">
    <location>
        <begin position="1"/>
        <end position="351"/>
    </location>
</feature>
<feature type="region of interest" description="Disordered" evidence="11">
    <location>
        <begin position="185"/>
        <end position="206"/>
    </location>
</feature>
<proteinExistence type="inferred from homology"/>
<comment type="caution">
    <text evidence="14">The sequence shown here is derived from an EMBL/GenBank/DDBJ whole genome shotgun (WGS) entry which is preliminary data.</text>
</comment>
<keyword evidence="10" id="KW-0175">Coiled coil</keyword>
<comment type="subcellular location">
    <subcellularLocation>
        <location evidence="1">Cell membrane</location>
        <topology evidence="1">Multi-pass membrane protein</topology>
    </subcellularLocation>
</comment>
<evidence type="ECO:0000256" key="1">
    <source>
        <dbReference type="ARBA" id="ARBA00004651"/>
    </source>
</evidence>
<evidence type="ECO:0000313" key="15">
    <source>
        <dbReference type="Proteomes" id="UP000283530"/>
    </source>
</evidence>
<feature type="compositionally biased region" description="Basic residues" evidence="11">
    <location>
        <begin position="249"/>
        <end position="261"/>
    </location>
</feature>
<name>A0A3S3QED6_9MAGN</name>
<keyword evidence="7 12" id="KW-1133">Transmembrane helix</keyword>
<dbReference type="GO" id="GO:0006817">
    <property type="term" value="P:phosphate ion transport"/>
    <property type="evidence" value="ECO:0007669"/>
    <property type="project" value="UniProtKB-KW"/>
</dbReference>
<evidence type="ECO:0000259" key="13">
    <source>
        <dbReference type="PROSITE" id="PS51382"/>
    </source>
</evidence>
<evidence type="ECO:0000256" key="6">
    <source>
        <dbReference type="ARBA" id="ARBA00022692"/>
    </source>
</evidence>
<evidence type="ECO:0000256" key="8">
    <source>
        <dbReference type="ARBA" id="ARBA00023136"/>
    </source>
</evidence>
<feature type="transmembrane region" description="Helical" evidence="12">
    <location>
        <begin position="388"/>
        <end position="409"/>
    </location>
</feature>
<organism evidence="14 15">
    <name type="scientific">Cinnamomum micranthum f. kanehirae</name>
    <dbReference type="NCBI Taxonomy" id="337451"/>
    <lineage>
        <taxon>Eukaryota</taxon>
        <taxon>Viridiplantae</taxon>
        <taxon>Streptophyta</taxon>
        <taxon>Embryophyta</taxon>
        <taxon>Tracheophyta</taxon>
        <taxon>Spermatophyta</taxon>
        <taxon>Magnoliopsida</taxon>
        <taxon>Magnoliidae</taxon>
        <taxon>Laurales</taxon>
        <taxon>Lauraceae</taxon>
        <taxon>Cinnamomum</taxon>
    </lineage>
</organism>
<feature type="transmembrane region" description="Helical" evidence="12">
    <location>
        <begin position="510"/>
        <end position="531"/>
    </location>
</feature>
<evidence type="ECO:0000256" key="5">
    <source>
        <dbReference type="ARBA" id="ARBA00022592"/>
    </source>
</evidence>
<dbReference type="AlphaFoldDB" id="A0A3S3QED6"/>
<keyword evidence="4" id="KW-1003">Cell membrane</keyword>
<comment type="similarity">
    <text evidence="2">Belongs to the SYG1 (TC 2.A.94) family.</text>
</comment>
<evidence type="ECO:0000256" key="4">
    <source>
        <dbReference type="ARBA" id="ARBA00022475"/>
    </source>
</evidence>
<evidence type="ECO:0000256" key="11">
    <source>
        <dbReference type="SAM" id="MobiDB-lite"/>
    </source>
</evidence>
<keyword evidence="15" id="KW-1185">Reference proteome</keyword>
<dbReference type="Pfam" id="PF03105">
    <property type="entry name" value="SPX"/>
    <property type="match status" value="1"/>
</dbReference>
<dbReference type="PANTHER" id="PTHR10783">
    <property type="entry name" value="XENOTROPIC AND POLYTROPIC RETROVIRUS RECEPTOR 1-RELATED"/>
    <property type="match status" value="1"/>
</dbReference>
<evidence type="ECO:0000256" key="12">
    <source>
        <dbReference type="SAM" id="Phobius"/>
    </source>
</evidence>
<dbReference type="GO" id="GO:0016036">
    <property type="term" value="P:cellular response to phosphate starvation"/>
    <property type="evidence" value="ECO:0007669"/>
    <property type="project" value="TreeGrafter"/>
</dbReference>
<feature type="region of interest" description="Disordered" evidence="11">
    <location>
        <begin position="240"/>
        <end position="265"/>
    </location>
</feature>
<feature type="coiled-coil region" evidence="10">
    <location>
        <begin position="291"/>
        <end position="318"/>
    </location>
</feature>
<dbReference type="PANTHER" id="PTHR10783:SF4">
    <property type="entry name" value="PHOSPHATE TRANSPORTER PHO1 HOMOLOG 3"/>
    <property type="match status" value="1"/>
</dbReference>
<comment type="function">
    <text evidence="9">May transport inorganic phosphate (Pi).</text>
</comment>
<dbReference type="Proteomes" id="UP000283530">
    <property type="component" value="Unassembled WGS sequence"/>
</dbReference>
<protein>
    <submittedName>
        <fullName evidence="14">Phosphate transporter PHO1 3</fullName>
    </submittedName>
</protein>
<dbReference type="InterPro" id="IPR034092">
    <property type="entry name" value="PHO1_SPX"/>
</dbReference>
<dbReference type="GO" id="GO:0005802">
    <property type="term" value="C:trans-Golgi network"/>
    <property type="evidence" value="ECO:0007669"/>
    <property type="project" value="TreeGrafter"/>
</dbReference>
<dbReference type="GO" id="GO:0000822">
    <property type="term" value="F:inositol hexakisphosphate binding"/>
    <property type="evidence" value="ECO:0007669"/>
    <property type="project" value="TreeGrafter"/>
</dbReference>
<evidence type="ECO:0000256" key="9">
    <source>
        <dbReference type="ARBA" id="ARBA00043939"/>
    </source>
</evidence>
<evidence type="ECO:0000256" key="2">
    <source>
        <dbReference type="ARBA" id="ARBA00009665"/>
    </source>
</evidence>
<dbReference type="Pfam" id="PF03124">
    <property type="entry name" value="EXS"/>
    <property type="match status" value="1"/>
</dbReference>
<dbReference type="CDD" id="cd14476">
    <property type="entry name" value="SPX_PHO1_like"/>
    <property type="match status" value="1"/>
</dbReference>
<dbReference type="InterPro" id="IPR004331">
    <property type="entry name" value="SPX_dom"/>
</dbReference>
<dbReference type="InterPro" id="IPR004342">
    <property type="entry name" value="EXS_C"/>
</dbReference>
<accession>A0A3S3QED6</accession>
<keyword evidence="3" id="KW-0813">Transport</keyword>